<evidence type="ECO:0000313" key="2">
    <source>
        <dbReference type="EMBL" id="RXR28435.1"/>
    </source>
</evidence>
<dbReference type="OrthoDB" id="9798157at2"/>
<comment type="caution">
    <text evidence="2">The sequence shown here is derived from an EMBL/GenBank/DDBJ whole genome shotgun (WGS) entry which is preliminary data.</text>
</comment>
<protein>
    <submittedName>
        <fullName evidence="2">Antibiotic biosynthesis monooxygenase</fullName>
    </submittedName>
</protein>
<dbReference type="SUPFAM" id="SSF54909">
    <property type="entry name" value="Dimeric alpha+beta barrel"/>
    <property type="match status" value="1"/>
</dbReference>
<keyword evidence="2" id="KW-0503">Monooxygenase</keyword>
<dbReference type="AlphaFoldDB" id="A0A4Q1KGJ6"/>
<dbReference type="GO" id="GO:0004497">
    <property type="term" value="F:monooxygenase activity"/>
    <property type="evidence" value="ECO:0007669"/>
    <property type="project" value="UniProtKB-KW"/>
</dbReference>
<keyword evidence="2" id="KW-0560">Oxidoreductase</keyword>
<dbReference type="EMBL" id="SBKP01000009">
    <property type="protein sequence ID" value="RXR28435.1"/>
    <property type="molecule type" value="Genomic_DNA"/>
</dbReference>
<sequence>MITEVVEIPLKAGMVEQFVAGVERSRSLFEESPGFIAFEVHRVIEHPSTVMLLIQWESVAHHMDMFRNSPQYTAWRANVGEYFAEAPRLLHTQTLVSY</sequence>
<proteinExistence type="predicted"/>
<dbReference type="InterPro" id="IPR007138">
    <property type="entry name" value="ABM_dom"/>
</dbReference>
<dbReference type="PROSITE" id="PS51725">
    <property type="entry name" value="ABM"/>
    <property type="match status" value="1"/>
</dbReference>
<feature type="domain" description="ABM" evidence="1">
    <location>
        <begin position="2"/>
        <end position="95"/>
    </location>
</feature>
<dbReference type="Gene3D" id="3.30.70.100">
    <property type="match status" value="1"/>
</dbReference>
<reference evidence="3" key="1">
    <citation type="submission" date="2019-01" db="EMBL/GenBank/DDBJ databases">
        <title>Cytophagaceae bacterium strain CAR-16.</title>
        <authorList>
            <person name="Chen W.-M."/>
        </authorList>
    </citation>
    <scope>NUCLEOTIDE SEQUENCE [LARGE SCALE GENOMIC DNA]</scope>
    <source>
        <strain evidence="3">CHR27</strain>
    </source>
</reference>
<gene>
    <name evidence="2" type="ORF">EQG66_10365</name>
</gene>
<dbReference type="Pfam" id="PF03992">
    <property type="entry name" value="ABM"/>
    <property type="match status" value="1"/>
</dbReference>
<name>A0A4Q1KGJ6_9SPHN</name>
<keyword evidence="3" id="KW-1185">Reference proteome</keyword>
<dbReference type="RefSeq" id="WP_129404508.1">
    <property type="nucleotide sequence ID" value="NZ_SBKP01000009.1"/>
</dbReference>
<accession>A0A4Q1KGJ6</accession>
<organism evidence="2 3">
    <name type="scientific">Sphingobium fluviale</name>
    <dbReference type="NCBI Taxonomy" id="2506423"/>
    <lineage>
        <taxon>Bacteria</taxon>
        <taxon>Pseudomonadati</taxon>
        <taxon>Pseudomonadota</taxon>
        <taxon>Alphaproteobacteria</taxon>
        <taxon>Sphingomonadales</taxon>
        <taxon>Sphingomonadaceae</taxon>
        <taxon>Sphingobium</taxon>
    </lineage>
</organism>
<evidence type="ECO:0000259" key="1">
    <source>
        <dbReference type="PROSITE" id="PS51725"/>
    </source>
</evidence>
<evidence type="ECO:0000313" key="3">
    <source>
        <dbReference type="Proteomes" id="UP000290958"/>
    </source>
</evidence>
<dbReference type="InterPro" id="IPR011008">
    <property type="entry name" value="Dimeric_a/b-barrel"/>
</dbReference>
<dbReference type="Proteomes" id="UP000290958">
    <property type="component" value="Unassembled WGS sequence"/>
</dbReference>